<dbReference type="SUPFAM" id="SSF51126">
    <property type="entry name" value="Pectin lyase-like"/>
    <property type="match status" value="2"/>
</dbReference>
<dbReference type="InterPro" id="IPR011050">
    <property type="entry name" value="Pectin_lyase_fold/virulence"/>
</dbReference>
<dbReference type="Pfam" id="PF01476">
    <property type="entry name" value="LysM"/>
    <property type="match status" value="1"/>
</dbReference>
<feature type="region of interest" description="Disordered" evidence="1">
    <location>
        <begin position="159"/>
        <end position="178"/>
    </location>
</feature>
<evidence type="ECO:0000313" key="4">
    <source>
        <dbReference type="EMBL" id="OQE22332.1"/>
    </source>
</evidence>
<evidence type="ECO:0000256" key="1">
    <source>
        <dbReference type="SAM" id="MobiDB-lite"/>
    </source>
</evidence>
<dbReference type="CDD" id="cd00118">
    <property type="entry name" value="LysM"/>
    <property type="match status" value="1"/>
</dbReference>
<dbReference type="GO" id="GO:0004650">
    <property type="term" value="F:polygalacturonase activity"/>
    <property type="evidence" value="ECO:0007669"/>
    <property type="project" value="InterPro"/>
</dbReference>
<name>A0A1V6T7K5_9EURO</name>
<evidence type="ECO:0000313" key="5">
    <source>
        <dbReference type="Proteomes" id="UP000191285"/>
    </source>
</evidence>
<dbReference type="PROSITE" id="PS51782">
    <property type="entry name" value="LYSM"/>
    <property type="match status" value="1"/>
</dbReference>
<dbReference type="InterPro" id="IPR036779">
    <property type="entry name" value="LysM_dom_sf"/>
</dbReference>
<gene>
    <name evidence="4" type="ORF">PENSTE_c010G03693</name>
</gene>
<dbReference type="Proteomes" id="UP000191285">
    <property type="component" value="Unassembled WGS sequence"/>
</dbReference>
<proteinExistence type="predicted"/>
<dbReference type="Pfam" id="PF12708">
    <property type="entry name" value="Pect-lyase_RHGA_epim"/>
    <property type="match status" value="2"/>
</dbReference>
<feature type="signal peptide" evidence="2">
    <location>
        <begin position="1"/>
        <end position="22"/>
    </location>
</feature>
<feature type="chain" id="PRO_5012867651" description="LysM domain-containing protein" evidence="2">
    <location>
        <begin position="23"/>
        <end position="1409"/>
    </location>
</feature>
<evidence type="ECO:0000259" key="3">
    <source>
        <dbReference type="PROSITE" id="PS51782"/>
    </source>
</evidence>
<feature type="compositionally biased region" description="Basic and acidic residues" evidence="1">
    <location>
        <begin position="212"/>
        <end position="227"/>
    </location>
</feature>
<dbReference type="OrthoDB" id="1046782at2759"/>
<dbReference type="Gene3D" id="2.160.20.10">
    <property type="entry name" value="Single-stranded right-handed beta-helix, Pectin lyase-like"/>
    <property type="match status" value="2"/>
</dbReference>
<sequence>MRLITPAIFWCLVLFQVDSVLSKHTSNHRKHDHLHLHYRDPSPSVAGVSSTRPAGSKESVDSTAGNIVSNALYALSVINPLRMQNSHANNYTNPVNKEHRSPAKPLNCTGDNISRLLGLLKEESDTKNFSLLKRKAPKDAGTETFAYTVPQYIAQAARELAESKPPSPSTGEEEALASRTRRKYGNQFNDTNRPPQKLQTLTEPFKASSDQDVQKHNGEKNKDLMSRRAESESKYWLADLKQNGASPFAPDGYKVWRNVKDYGAKGDGVTDDTAAINKAISDGGRCGANCGSSTVSPAVVFFPPGNYLVSTSIVQYYNTQFLGDPIDYPTILAAASFVGLGVITSDVYVADTEEWYLNTNNFLRSIRNFKMDITRTDPNAYVCAIHWQVAQGTTLENIEFYMSQSNGNTQQVNTSITGIYMENGSGGFMGNLTFVGGNFGAYLGNQQFTTSELVFVNCKTAVQVHWDWAWTMQDVVIESCGTGVVITGGAGGPMSDGQSVGSYILVDAIIANTPTGIVTSLYGDNSTAVLLQNVGFFNVKDAIVSDTLGKPILAGGNEVIVPSWGFGLYADDDGLHFAQQQDLPKLTRKDILTGSKSYIKGTSNFFTRRRPQYFDLAGAQVFDVKAYGAKGDGVTDDTAALNSVLSYAANMSSIVYIPYGIYIIKDTLNVPVGSRIIGQVWPQIMATGSKFESVDAPHVAVRVGKEGDTGIIEIQQMMFTVSGSTAGAILMEWNVCESVQGSAGLWDSHFRVGGAKGSNLQSENCPKQSKTVNKSCIAGSLMLHVTKSASAYMENVWSWVADHDLDKTSQDQIDVYVARGILVESQGPTWLYGTSSEHSVLYQYQFSGAKNLVAGMIQTESPYFQPTPPMPDPFTPGKFVNDPKRTDSKPSFSSWAVRMIDSETVYMLGASLYSWYKSYSQDCLRTEDCQQRGFHVEQSHDIWVNNLITKAIVESLSPLGETPLWSRDLKNGYTSSLLGWFREPSSTIGKRNFTGFLLYDNRLDENRLAKLPSACRTSLTQIIDCPWEARDLLVPGWKAGYENDTLSDSVCGHECETSIISWFNQVSENCKDVDQNQNPLNLIGGTLWSQWNQTCVKDDKTMEYCGDILNHFDKSGSLSVDELCSFCSVKRYEMMQSSPYSYYGKVWQSQLKEINAKCGLDIPTEVPDPLRPVIDPYKPSSDLCASGVTYTTVKGDTCDTISLSHKVSSANLFIGNINLINCNRIPVGTNLCIPFECDRVYSIQKNDTCFSIETSQGLGWGDGTTLQRYNPWLKNRCTNLQIASENVYGHVMCLGVQDENSNTKAPDFDTTTPSYGDGYVIPIIEPPAGVEVAKGTTLECGRWYVRGKGSKDTCTKICVQNSIPWGLFLEVNPSLSADSCEENLVDGTAYCVGPGYSWDIHFEGDDFEL</sequence>
<protein>
    <recommendedName>
        <fullName evidence="3">LysM domain-containing protein</fullName>
    </recommendedName>
</protein>
<keyword evidence="5" id="KW-1185">Reference proteome</keyword>
<organism evidence="4 5">
    <name type="scientific">Penicillium steckii</name>
    <dbReference type="NCBI Taxonomy" id="303698"/>
    <lineage>
        <taxon>Eukaryota</taxon>
        <taxon>Fungi</taxon>
        <taxon>Dikarya</taxon>
        <taxon>Ascomycota</taxon>
        <taxon>Pezizomycotina</taxon>
        <taxon>Eurotiomycetes</taxon>
        <taxon>Eurotiomycetidae</taxon>
        <taxon>Eurotiales</taxon>
        <taxon>Aspergillaceae</taxon>
        <taxon>Penicillium</taxon>
    </lineage>
</organism>
<dbReference type="PANTHER" id="PTHR33928:SF2">
    <property type="entry name" value="PECTATE LYASE SUPERFAMILY PROTEIN DOMAIN-CONTAINING PROTEIN-RELATED"/>
    <property type="match status" value="1"/>
</dbReference>
<reference evidence="5" key="1">
    <citation type="journal article" date="2017" name="Nat. Microbiol.">
        <title>Global analysis of biosynthetic gene clusters reveals vast potential of secondary metabolite production in Penicillium species.</title>
        <authorList>
            <person name="Nielsen J.C."/>
            <person name="Grijseels S."/>
            <person name="Prigent S."/>
            <person name="Ji B."/>
            <person name="Dainat J."/>
            <person name="Nielsen K.F."/>
            <person name="Frisvad J.C."/>
            <person name="Workman M."/>
            <person name="Nielsen J."/>
        </authorList>
    </citation>
    <scope>NUCLEOTIDE SEQUENCE [LARGE SCALE GENOMIC DNA]</scope>
    <source>
        <strain evidence="5">IBT 24891</strain>
    </source>
</reference>
<dbReference type="PANTHER" id="PTHR33928">
    <property type="entry name" value="POLYGALACTURONASE QRT3"/>
    <property type="match status" value="1"/>
</dbReference>
<dbReference type="EMBL" id="MLKD01000010">
    <property type="protein sequence ID" value="OQE22332.1"/>
    <property type="molecule type" value="Genomic_DNA"/>
</dbReference>
<dbReference type="STRING" id="303698.A0A1V6T7K5"/>
<keyword evidence="2" id="KW-0732">Signal</keyword>
<accession>A0A1V6T7K5</accession>
<feature type="region of interest" description="Disordered" evidence="1">
    <location>
        <begin position="204"/>
        <end position="227"/>
    </location>
</feature>
<feature type="domain" description="LysM" evidence="3">
    <location>
        <begin position="1188"/>
        <end position="1233"/>
    </location>
</feature>
<dbReference type="InterPro" id="IPR039279">
    <property type="entry name" value="QRT3-like"/>
</dbReference>
<dbReference type="Gene3D" id="3.10.350.10">
    <property type="entry name" value="LysM domain"/>
    <property type="match status" value="3"/>
</dbReference>
<dbReference type="CDD" id="cd23668">
    <property type="entry name" value="GH55_beta13glucanase-like"/>
    <property type="match status" value="1"/>
</dbReference>
<comment type="caution">
    <text evidence="4">The sequence shown here is derived from an EMBL/GenBank/DDBJ whole genome shotgun (WGS) entry which is preliminary data.</text>
</comment>
<dbReference type="InterPro" id="IPR018392">
    <property type="entry name" value="LysM"/>
</dbReference>
<evidence type="ECO:0000256" key="2">
    <source>
        <dbReference type="SAM" id="SignalP"/>
    </source>
</evidence>
<dbReference type="SMART" id="SM00257">
    <property type="entry name" value="LysM"/>
    <property type="match status" value="2"/>
</dbReference>
<feature type="region of interest" description="Disordered" evidence="1">
    <location>
        <begin position="32"/>
        <end position="61"/>
    </location>
</feature>
<dbReference type="InterPro" id="IPR024535">
    <property type="entry name" value="RHGA/B-epi-like_pectate_lyase"/>
</dbReference>
<dbReference type="InterPro" id="IPR012334">
    <property type="entry name" value="Pectin_lyas_fold"/>
</dbReference>